<dbReference type="CDD" id="cd08662">
    <property type="entry name" value="M13"/>
    <property type="match status" value="1"/>
</dbReference>
<comment type="similarity">
    <text evidence="2">Belongs to the peptidase M13 family.</text>
</comment>
<dbReference type="SUPFAM" id="SSF55486">
    <property type="entry name" value="Metalloproteases ('zincins'), catalytic domain"/>
    <property type="match status" value="1"/>
</dbReference>
<gene>
    <name evidence="10" type="ORF">HDU87_006778</name>
</gene>
<evidence type="ECO:0000256" key="6">
    <source>
        <dbReference type="ARBA" id="ARBA00022833"/>
    </source>
</evidence>
<evidence type="ECO:0000256" key="4">
    <source>
        <dbReference type="ARBA" id="ARBA00022723"/>
    </source>
</evidence>
<sequence length="702" mass="79076">MAPSSESLSPAASIQHASGGDKLPLVYEDFDTSYAPQDDFYHYCNKGWMDANPIPSDKTRYGSFEILADKNDDKLKVILERVSAADAPRTLLGDFFAAASDQALAEKVGLKAVQDVLDAINRLQATKDVVPFVGSALHKEMIGRPLWEVSVEPDAKDSDTMLLLIEQSGLGLPDRDYYFDEDKASQREAYKAYIGQLFKLADSQLQDADIKSAVDAVYGIEMRLAESTQTRIARRDVEARYNKHTVAELQTATPNIPWSAYFKGVHFADEKEFNNCLNVDHPPFFKKVSDLLNEVAVDQWRWYLRFHALRAAAPYISKVFVDASFEFELKTLSGQAAQKPLWKRILDPIGTYIPDALSRVYVEEHFPAEAKAQLLEVVQYLGDALRHQIKNLTWMEDATKAKALEKLDTLVTKIGYPDKWKQYKSPVSRDKAYYQNLRLVKGEHVARELDKAGKPVDKSEWFMPAFMVNAYYNPQANEQVYPAAILQPPFFYLPSATDNKTDGTHGSGLAPIAYPALTFGGIGLVIGHEMTHAFDDQGRSFDARGNMVNWWTEKDEKTFKERVQVIITQFDEYIVHGAHVKGQLTQGENVADLGGCKVSFLAMKNYCKAKGISIPDMVIKSPDGKNEIHLTPEQQFFVSAAVLWRHNITKENALLRIETDPHSPGFHRVVGPLSNLQEFWTAFDVPEGATMRRPADMIVEIW</sequence>
<dbReference type="PROSITE" id="PS51885">
    <property type="entry name" value="NEPRILYSIN"/>
    <property type="match status" value="1"/>
</dbReference>
<evidence type="ECO:0000259" key="9">
    <source>
        <dbReference type="Pfam" id="PF05649"/>
    </source>
</evidence>
<dbReference type="EMBL" id="JADGJQ010000006">
    <property type="protein sequence ID" value="KAJ3183459.1"/>
    <property type="molecule type" value="Genomic_DNA"/>
</dbReference>
<dbReference type="AlphaFoldDB" id="A0AAD5XUZ6"/>
<keyword evidence="5" id="KW-0378">Hydrolase</keyword>
<dbReference type="Gene3D" id="3.40.390.10">
    <property type="entry name" value="Collagenase (Catalytic Domain)"/>
    <property type="match status" value="1"/>
</dbReference>
<dbReference type="Pfam" id="PF01431">
    <property type="entry name" value="Peptidase_M13"/>
    <property type="match status" value="1"/>
</dbReference>
<evidence type="ECO:0000256" key="3">
    <source>
        <dbReference type="ARBA" id="ARBA00022670"/>
    </source>
</evidence>
<comment type="cofactor">
    <cofactor evidence="1">
        <name>Zn(2+)</name>
        <dbReference type="ChEBI" id="CHEBI:29105"/>
    </cofactor>
</comment>
<keyword evidence="11" id="KW-1185">Reference proteome</keyword>
<dbReference type="InterPro" id="IPR000718">
    <property type="entry name" value="Peptidase_M13"/>
</dbReference>
<evidence type="ECO:0000313" key="10">
    <source>
        <dbReference type="EMBL" id="KAJ3183459.1"/>
    </source>
</evidence>
<reference evidence="10" key="1">
    <citation type="submission" date="2020-05" db="EMBL/GenBank/DDBJ databases">
        <title>Phylogenomic resolution of chytrid fungi.</title>
        <authorList>
            <person name="Stajich J.E."/>
            <person name="Amses K."/>
            <person name="Simmons R."/>
            <person name="Seto K."/>
            <person name="Myers J."/>
            <person name="Bonds A."/>
            <person name="Quandt C.A."/>
            <person name="Barry K."/>
            <person name="Liu P."/>
            <person name="Grigoriev I."/>
            <person name="Longcore J.E."/>
            <person name="James T.Y."/>
        </authorList>
    </citation>
    <scope>NUCLEOTIDE SEQUENCE</scope>
    <source>
        <strain evidence="10">JEL0379</strain>
    </source>
</reference>
<dbReference type="GO" id="GO:0005886">
    <property type="term" value="C:plasma membrane"/>
    <property type="evidence" value="ECO:0007669"/>
    <property type="project" value="TreeGrafter"/>
</dbReference>
<evidence type="ECO:0000256" key="1">
    <source>
        <dbReference type="ARBA" id="ARBA00001947"/>
    </source>
</evidence>
<proteinExistence type="inferred from homology"/>
<dbReference type="PRINTS" id="PR00786">
    <property type="entry name" value="NEPRILYSIN"/>
</dbReference>
<evidence type="ECO:0000256" key="5">
    <source>
        <dbReference type="ARBA" id="ARBA00022801"/>
    </source>
</evidence>
<dbReference type="InterPro" id="IPR024079">
    <property type="entry name" value="MetalloPept_cat_dom_sf"/>
</dbReference>
<comment type="caution">
    <text evidence="10">The sequence shown here is derived from an EMBL/GenBank/DDBJ whole genome shotgun (WGS) entry which is preliminary data.</text>
</comment>
<dbReference type="Proteomes" id="UP001212152">
    <property type="component" value="Unassembled WGS sequence"/>
</dbReference>
<organism evidence="10 11">
    <name type="scientific">Geranomyces variabilis</name>
    <dbReference type="NCBI Taxonomy" id="109894"/>
    <lineage>
        <taxon>Eukaryota</taxon>
        <taxon>Fungi</taxon>
        <taxon>Fungi incertae sedis</taxon>
        <taxon>Chytridiomycota</taxon>
        <taxon>Chytridiomycota incertae sedis</taxon>
        <taxon>Chytridiomycetes</taxon>
        <taxon>Spizellomycetales</taxon>
        <taxon>Powellomycetaceae</taxon>
        <taxon>Geranomyces</taxon>
    </lineage>
</organism>
<dbReference type="GO" id="GO:0046872">
    <property type="term" value="F:metal ion binding"/>
    <property type="evidence" value="ECO:0007669"/>
    <property type="project" value="UniProtKB-KW"/>
</dbReference>
<keyword evidence="7" id="KW-0482">Metalloprotease</keyword>
<feature type="domain" description="Peptidase M13 C-terminal" evidence="8">
    <location>
        <begin position="516"/>
        <end position="692"/>
    </location>
</feature>
<dbReference type="Gene3D" id="1.10.1380.10">
    <property type="entry name" value="Neutral endopeptidase , domain2"/>
    <property type="match status" value="1"/>
</dbReference>
<keyword evidence="6" id="KW-0862">Zinc</keyword>
<dbReference type="InterPro" id="IPR018497">
    <property type="entry name" value="Peptidase_M13_C"/>
</dbReference>
<dbReference type="InterPro" id="IPR042089">
    <property type="entry name" value="Peptidase_M13_dom_2"/>
</dbReference>
<dbReference type="PANTHER" id="PTHR11733">
    <property type="entry name" value="ZINC METALLOPROTEASE FAMILY M13 NEPRILYSIN-RELATED"/>
    <property type="match status" value="1"/>
</dbReference>
<accession>A0AAD5XUZ6</accession>
<name>A0AAD5XUZ6_9FUNG</name>
<protein>
    <submittedName>
        <fullName evidence="10">Uncharacterized protein</fullName>
    </submittedName>
</protein>
<dbReference type="GO" id="GO:0016485">
    <property type="term" value="P:protein processing"/>
    <property type="evidence" value="ECO:0007669"/>
    <property type="project" value="TreeGrafter"/>
</dbReference>
<evidence type="ECO:0000256" key="7">
    <source>
        <dbReference type="ARBA" id="ARBA00023049"/>
    </source>
</evidence>
<evidence type="ECO:0000313" key="11">
    <source>
        <dbReference type="Proteomes" id="UP001212152"/>
    </source>
</evidence>
<dbReference type="GO" id="GO:0004222">
    <property type="term" value="F:metalloendopeptidase activity"/>
    <property type="evidence" value="ECO:0007669"/>
    <property type="project" value="InterPro"/>
</dbReference>
<dbReference type="PANTHER" id="PTHR11733:SF167">
    <property type="entry name" value="FI17812P1-RELATED"/>
    <property type="match status" value="1"/>
</dbReference>
<evidence type="ECO:0000259" key="8">
    <source>
        <dbReference type="Pfam" id="PF01431"/>
    </source>
</evidence>
<dbReference type="InterPro" id="IPR008753">
    <property type="entry name" value="Peptidase_M13_N"/>
</dbReference>
<keyword evidence="4" id="KW-0479">Metal-binding</keyword>
<evidence type="ECO:0000256" key="2">
    <source>
        <dbReference type="ARBA" id="ARBA00007357"/>
    </source>
</evidence>
<dbReference type="Pfam" id="PF05649">
    <property type="entry name" value="Peptidase_M13_N"/>
    <property type="match status" value="1"/>
</dbReference>
<feature type="domain" description="Peptidase M13 N-terminal" evidence="9">
    <location>
        <begin position="36"/>
        <end position="417"/>
    </location>
</feature>
<keyword evidence="3" id="KW-0645">Protease</keyword>